<dbReference type="SMART" id="SM00419">
    <property type="entry name" value="HTH_CRP"/>
    <property type="match status" value="1"/>
</dbReference>
<dbReference type="PROSITE" id="PS50042">
    <property type="entry name" value="CNMP_BINDING_3"/>
    <property type="match status" value="1"/>
</dbReference>
<feature type="domain" description="HTH crp-type" evidence="5">
    <location>
        <begin position="141"/>
        <end position="211"/>
    </location>
</feature>
<evidence type="ECO:0000313" key="7">
    <source>
        <dbReference type="Proteomes" id="UP001519363"/>
    </source>
</evidence>
<dbReference type="Gene3D" id="2.60.120.10">
    <property type="entry name" value="Jelly Rolls"/>
    <property type="match status" value="1"/>
</dbReference>
<dbReference type="EMBL" id="JAGIOO010000001">
    <property type="protein sequence ID" value="MBP2478059.1"/>
    <property type="molecule type" value="Genomic_DNA"/>
</dbReference>
<dbReference type="InterPro" id="IPR050397">
    <property type="entry name" value="Env_Response_Regulators"/>
</dbReference>
<dbReference type="PANTHER" id="PTHR24567:SF68">
    <property type="entry name" value="DNA-BINDING TRANSCRIPTIONAL DUAL REGULATOR CRP"/>
    <property type="match status" value="1"/>
</dbReference>
<keyword evidence="2" id="KW-0238">DNA-binding</keyword>
<keyword evidence="7" id="KW-1185">Reference proteome</keyword>
<reference evidence="6 7" key="1">
    <citation type="submission" date="2021-03" db="EMBL/GenBank/DDBJ databases">
        <title>Sequencing the genomes of 1000 actinobacteria strains.</title>
        <authorList>
            <person name="Klenk H.-P."/>
        </authorList>
    </citation>
    <scope>NUCLEOTIDE SEQUENCE [LARGE SCALE GENOMIC DNA]</scope>
    <source>
        <strain evidence="6 7">DSM 44580</strain>
    </source>
</reference>
<dbReference type="Pfam" id="PF00027">
    <property type="entry name" value="cNMP_binding"/>
    <property type="match status" value="1"/>
</dbReference>
<sequence>MHRGFQTMVDERAWRELTELGPSRLYRRRAVLVRQDELGEEVFVVASGRITVHHLGEDGTQGLVAMRGRGDLVGELGLFKAPGRHTRSATVTALDDCHAHRVPLAAFRRFCEERALTFTVGEYMTSKLSESVGFRRQLIHFRAEQRIARLIQRALALAGPEVADPLRVPFSQQELADALGLSRSKVAEVVRDLRAEGILGPGPHVVVADPVRFRDRIHIPE</sequence>
<evidence type="ECO:0000256" key="3">
    <source>
        <dbReference type="ARBA" id="ARBA00023163"/>
    </source>
</evidence>
<protein>
    <submittedName>
        <fullName evidence="6">CRP-like cAMP-binding protein</fullName>
    </submittedName>
</protein>
<dbReference type="InterPro" id="IPR018490">
    <property type="entry name" value="cNMP-bd_dom_sf"/>
</dbReference>
<dbReference type="Pfam" id="PF13545">
    <property type="entry name" value="HTH_Crp_2"/>
    <property type="match status" value="1"/>
</dbReference>
<dbReference type="SMART" id="SM00100">
    <property type="entry name" value="cNMP"/>
    <property type="match status" value="1"/>
</dbReference>
<keyword evidence="3" id="KW-0804">Transcription</keyword>
<dbReference type="CDD" id="cd00038">
    <property type="entry name" value="CAP_ED"/>
    <property type="match status" value="1"/>
</dbReference>
<keyword evidence="1" id="KW-0805">Transcription regulation</keyword>
<dbReference type="RefSeq" id="WP_086789709.1">
    <property type="nucleotide sequence ID" value="NZ_JAGIOO010000001.1"/>
</dbReference>
<dbReference type="InterPro" id="IPR000595">
    <property type="entry name" value="cNMP-bd_dom"/>
</dbReference>
<feature type="domain" description="Cyclic nucleotide-binding" evidence="4">
    <location>
        <begin position="5"/>
        <end position="110"/>
    </location>
</feature>
<dbReference type="InterPro" id="IPR036390">
    <property type="entry name" value="WH_DNA-bd_sf"/>
</dbReference>
<gene>
    <name evidence="6" type="ORF">JOF53_006931</name>
</gene>
<proteinExistence type="predicted"/>
<evidence type="ECO:0000259" key="4">
    <source>
        <dbReference type="PROSITE" id="PS50042"/>
    </source>
</evidence>
<organism evidence="6 7">
    <name type="scientific">Crossiella equi</name>
    <dbReference type="NCBI Taxonomy" id="130796"/>
    <lineage>
        <taxon>Bacteria</taxon>
        <taxon>Bacillati</taxon>
        <taxon>Actinomycetota</taxon>
        <taxon>Actinomycetes</taxon>
        <taxon>Pseudonocardiales</taxon>
        <taxon>Pseudonocardiaceae</taxon>
        <taxon>Crossiella</taxon>
    </lineage>
</organism>
<dbReference type="SUPFAM" id="SSF46785">
    <property type="entry name" value="Winged helix' DNA-binding domain"/>
    <property type="match status" value="1"/>
</dbReference>
<accession>A0ABS5APC8</accession>
<dbReference type="PROSITE" id="PS00889">
    <property type="entry name" value="CNMP_BINDING_2"/>
    <property type="match status" value="1"/>
</dbReference>
<dbReference type="InterPro" id="IPR014710">
    <property type="entry name" value="RmlC-like_jellyroll"/>
</dbReference>
<dbReference type="SUPFAM" id="SSF51206">
    <property type="entry name" value="cAMP-binding domain-like"/>
    <property type="match status" value="1"/>
</dbReference>
<evidence type="ECO:0000256" key="2">
    <source>
        <dbReference type="ARBA" id="ARBA00023125"/>
    </source>
</evidence>
<name>A0ABS5APC8_9PSEU</name>
<dbReference type="PANTHER" id="PTHR24567">
    <property type="entry name" value="CRP FAMILY TRANSCRIPTIONAL REGULATORY PROTEIN"/>
    <property type="match status" value="1"/>
</dbReference>
<evidence type="ECO:0000259" key="5">
    <source>
        <dbReference type="PROSITE" id="PS51063"/>
    </source>
</evidence>
<dbReference type="InterPro" id="IPR012318">
    <property type="entry name" value="HTH_CRP"/>
</dbReference>
<comment type="caution">
    <text evidence="6">The sequence shown here is derived from an EMBL/GenBank/DDBJ whole genome shotgun (WGS) entry which is preliminary data.</text>
</comment>
<dbReference type="PROSITE" id="PS51063">
    <property type="entry name" value="HTH_CRP_2"/>
    <property type="match status" value="1"/>
</dbReference>
<evidence type="ECO:0000313" key="6">
    <source>
        <dbReference type="EMBL" id="MBP2478059.1"/>
    </source>
</evidence>
<evidence type="ECO:0000256" key="1">
    <source>
        <dbReference type="ARBA" id="ARBA00023015"/>
    </source>
</evidence>
<dbReference type="InterPro" id="IPR018488">
    <property type="entry name" value="cNMP-bd_CS"/>
</dbReference>
<dbReference type="Proteomes" id="UP001519363">
    <property type="component" value="Unassembled WGS sequence"/>
</dbReference>